<evidence type="ECO:0000313" key="3">
    <source>
        <dbReference type="Proteomes" id="UP000019277"/>
    </source>
</evidence>
<proteinExistence type="predicted"/>
<gene>
    <name evidence="2" type="ORF">UO65_3298</name>
</gene>
<protein>
    <submittedName>
        <fullName evidence="2">Uncharacterized protein</fullName>
    </submittedName>
</protein>
<keyword evidence="3" id="KW-1185">Reference proteome</keyword>
<organism evidence="2 3">
    <name type="scientific">Actinokineospora spheciospongiae</name>
    <dbReference type="NCBI Taxonomy" id="909613"/>
    <lineage>
        <taxon>Bacteria</taxon>
        <taxon>Bacillati</taxon>
        <taxon>Actinomycetota</taxon>
        <taxon>Actinomycetes</taxon>
        <taxon>Pseudonocardiales</taxon>
        <taxon>Pseudonocardiaceae</taxon>
        <taxon>Actinokineospora</taxon>
    </lineage>
</organism>
<dbReference type="EMBL" id="AYXG01000111">
    <property type="protein sequence ID" value="EWC61445.1"/>
    <property type="molecule type" value="Genomic_DNA"/>
</dbReference>
<dbReference type="AlphaFoldDB" id="W7IKP9"/>
<sequence>MRESGGGQRWVLPVVLVAVVLTAVAGLLAREFYLDPVTRTSPPASAVVPTESAVPAAAQPGPRDVRGTADAVGHPLYETTRQLLQTHFDAINGKNYDRWKTTVTDDRVKAMPEPDWQRNYATTTDGTIVVYRIETGPPNTARVLLTFVSKQDPADAPPELPVDCIRWSVVYPLILTGGQWRLDMTATGASPQHDPC</sequence>
<accession>W7IKP9</accession>
<feature type="region of interest" description="Disordered" evidence="1">
    <location>
        <begin position="43"/>
        <end position="65"/>
    </location>
</feature>
<dbReference type="OrthoDB" id="5181866at2"/>
<dbReference type="RefSeq" id="WP_035283334.1">
    <property type="nucleotide sequence ID" value="NZ_AYXG01000111.1"/>
</dbReference>
<name>W7IKP9_9PSEU</name>
<dbReference type="eggNOG" id="ENOG5033MQQ">
    <property type="taxonomic scope" value="Bacteria"/>
</dbReference>
<reference evidence="2 3" key="1">
    <citation type="journal article" date="2014" name="Genome Announc.">
        <title>Draft Genome Sequence of the Antitrypanosomally Active Sponge-Associated Bacterium Actinokineospora sp. Strain EG49.</title>
        <authorList>
            <person name="Harjes J."/>
            <person name="Ryu T."/>
            <person name="Abdelmohsen U.R."/>
            <person name="Moitinho-Silva L."/>
            <person name="Horn H."/>
            <person name="Ravasi T."/>
            <person name="Hentschel U."/>
        </authorList>
    </citation>
    <scope>NUCLEOTIDE SEQUENCE [LARGE SCALE GENOMIC DNA]</scope>
    <source>
        <strain evidence="2 3">EG49</strain>
    </source>
</reference>
<evidence type="ECO:0000256" key="1">
    <source>
        <dbReference type="SAM" id="MobiDB-lite"/>
    </source>
</evidence>
<dbReference type="Proteomes" id="UP000019277">
    <property type="component" value="Unassembled WGS sequence"/>
</dbReference>
<comment type="caution">
    <text evidence="2">The sequence shown here is derived from an EMBL/GenBank/DDBJ whole genome shotgun (WGS) entry which is preliminary data.</text>
</comment>
<evidence type="ECO:0000313" key="2">
    <source>
        <dbReference type="EMBL" id="EWC61445.1"/>
    </source>
</evidence>